<dbReference type="Proteomes" id="UP000307201">
    <property type="component" value="Unassembled WGS sequence"/>
</dbReference>
<evidence type="ECO:0000259" key="2">
    <source>
        <dbReference type="Pfam" id="PF00534"/>
    </source>
</evidence>
<organism evidence="3 4">
    <name type="scientific">Marinilactibacillus psychrotolerans</name>
    <dbReference type="NCBI Taxonomy" id="191770"/>
    <lineage>
        <taxon>Bacteria</taxon>
        <taxon>Bacillati</taxon>
        <taxon>Bacillota</taxon>
        <taxon>Bacilli</taxon>
        <taxon>Lactobacillales</taxon>
        <taxon>Carnobacteriaceae</taxon>
        <taxon>Marinilactibacillus</taxon>
    </lineage>
</organism>
<dbReference type="Pfam" id="PF00534">
    <property type="entry name" value="Glycos_transf_1"/>
    <property type="match status" value="1"/>
</dbReference>
<proteinExistence type="predicted"/>
<feature type="domain" description="Glycosyl transferase family 1" evidence="2">
    <location>
        <begin position="205"/>
        <end position="360"/>
    </location>
</feature>
<evidence type="ECO:0000313" key="4">
    <source>
        <dbReference type="Proteomes" id="UP000307201"/>
    </source>
</evidence>
<dbReference type="Gene3D" id="3.40.50.2000">
    <property type="entry name" value="Glycogen Phosphorylase B"/>
    <property type="match status" value="2"/>
</dbReference>
<dbReference type="GO" id="GO:0016757">
    <property type="term" value="F:glycosyltransferase activity"/>
    <property type="evidence" value="ECO:0007669"/>
    <property type="project" value="InterPro"/>
</dbReference>
<evidence type="ECO:0000256" key="1">
    <source>
        <dbReference type="ARBA" id="ARBA00022679"/>
    </source>
</evidence>
<protein>
    <submittedName>
        <fullName evidence="3">Glycosyltransferase family 4 protein</fullName>
    </submittedName>
</protein>
<dbReference type="PANTHER" id="PTHR46401:SF2">
    <property type="entry name" value="GLYCOSYLTRANSFERASE WBBK-RELATED"/>
    <property type="match status" value="1"/>
</dbReference>
<accession>A0A5R9BYI8</accession>
<dbReference type="InterPro" id="IPR001296">
    <property type="entry name" value="Glyco_trans_1"/>
</dbReference>
<dbReference type="GO" id="GO:0009103">
    <property type="term" value="P:lipopolysaccharide biosynthetic process"/>
    <property type="evidence" value="ECO:0007669"/>
    <property type="project" value="TreeGrafter"/>
</dbReference>
<dbReference type="OrthoDB" id="6713581at2"/>
<dbReference type="AlphaFoldDB" id="A0A5R9BYI8"/>
<reference evidence="3 4" key="1">
    <citation type="submission" date="2019-05" db="EMBL/GenBank/DDBJ databases">
        <title>The metagenome of a microbial culture collection derived from dairy environment covers the genomic content of the human microbiome.</title>
        <authorList>
            <person name="Roder T."/>
            <person name="Wuthrich D."/>
            <person name="Sattari Z."/>
            <person name="Von Ah U."/>
            <person name="Bar C."/>
            <person name="Ronchi F."/>
            <person name="Macpherson A.J."/>
            <person name="Ganal-Vonarburg S.C."/>
            <person name="Bruggmann R."/>
            <person name="Vergeres G."/>
        </authorList>
    </citation>
    <scope>NUCLEOTIDE SEQUENCE [LARGE SCALE GENOMIC DNA]</scope>
    <source>
        <strain evidence="3 4">FAM 24235</strain>
    </source>
</reference>
<dbReference type="SUPFAM" id="SSF53756">
    <property type="entry name" value="UDP-Glycosyltransferase/glycogen phosphorylase"/>
    <property type="match status" value="1"/>
</dbReference>
<comment type="caution">
    <text evidence="3">The sequence shown here is derived from an EMBL/GenBank/DDBJ whole genome shotgun (WGS) entry which is preliminary data.</text>
</comment>
<dbReference type="PANTHER" id="PTHR46401">
    <property type="entry name" value="GLYCOSYLTRANSFERASE WBBK-RELATED"/>
    <property type="match status" value="1"/>
</dbReference>
<dbReference type="EMBL" id="VBTE01000050">
    <property type="protein sequence ID" value="TLQ05555.1"/>
    <property type="molecule type" value="Genomic_DNA"/>
</dbReference>
<evidence type="ECO:0000313" key="3">
    <source>
        <dbReference type="EMBL" id="TLQ05555.1"/>
    </source>
</evidence>
<sequence>MLVCKTMRGVFMKILVLCSNYPDLGGKTGGMFFHVRNLYYKDNGTNVHVLNFSANQNYTKDGIDVFSFTHFENKLVNEEYDILLCHAPHISHHYRFLMKYSKMFKNIVFIFHGNEVFKTKVILPKEYSFMNNNKLYSTLRRNIKDEVKLHLWRKLFEKLAYKSQFVFVSNWMREQFYKFTKINRDILNGRNHVIYNSIGKPFEENKYDKNKSKKYDFITIRNNLDGAKYGIDIVNNLAKSNANYKFLVIGKGEFFKYYDKAPNIELIQKELSHEEILNYLNESRFGLLPTLWDSQGLMTCEFASFGIPTITSDIEICHEILGDFNNVEFIENEEVNLDLTNIVKKLQSKTINDRNVKYYAANTSGKELELFKKILT</sequence>
<gene>
    <name evidence="3" type="ORF">FEZ48_12085</name>
</gene>
<name>A0A5R9BYI8_9LACT</name>
<keyword evidence="1 3" id="KW-0808">Transferase</keyword>